<dbReference type="HOGENOM" id="CLU_3235898_0_0_0"/>
<accession>B3DZC0</accession>
<organism evidence="1 2">
    <name type="scientific">Methylacidiphilum infernorum (isolate V4)</name>
    <name type="common">Methylokorus infernorum (strain V4)</name>
    <dbReference type="NCBI Taxonomy" id="481448"/>
    <lineage>
        <taxon>Bacteria</taxon>
        <taxon>Pseudomonadati</taxon>
        <taxon>Verrucomicrobiota</taxon>
        <taxon>Methylacidiphilae</taxon>
        <taxon>Methylacidiphilales</taxon>
        <taxon>Methylacidiphilaceae</taxon>
        <taxon>Methylacidiphilum (ex Ratnadevi et al. 2023)</taxon>
    </lineage>
</organism>
<gene>
    <name evidence="1" type="ordered locus">Minf_0479</name>
</gene>
<sequence>MIYILAMRTFFFLNIKNFVIKEKLSAKKKFLINLFSVIGQKRS</sequence>
<protein>
    <submittedName>
        <fullName evidence="1">Uncharacterized protein</fullName>
    </submittedName>
</protein>
<proteinExistence type="predicted"/>
<evidence type="ECO:0000313" key="2">
    <source>
        <dbReference type="Proteomes" id="UP000009149"/>
    </source>
</evidence>
<name>B3DZC0_METI4</name>
<dbReference type="EMBL" id="CP000975">
    <property type="protein sequence ID" value="ACD82537.1"/>
    <property type="molecule type" value="Genomic_DNA"/>
</dbReference>
<reference evidence="1 2" key="1">
    <citation type="journal article" date="2008" name="Biol. Direct">
        <title>Complete genome sequence of the extremely acidophilic methanotroph isolate V4, Methylacidiphilum infernorum, a representative of the bacterial phylum Verrucomicrobia.</title>
        <authorList>
            <person name="Hou S."/>
            <person name="Makarova K.S."/>
            <person name="Saw J.H."/>
            <person name="Senin P."/>
            <person name="Ly B.V."/>
            <person name="Zhou Z."/>
            <person name="Ren Y."/>
            <person name="Wang J."/>
            <person name="Galperin M.Y."/>
            <person name="Omelchenko M.V."/>
            <person name="Wolf Y.I."/>
            <person name="Yutin N."/>
            <person name="Koonin E.V."/>
            <person name="Stott M.B."/>
            <person name="Mountain B.W."/>
            <person name="Crowe M.A."/>
            <person name="Smirnova A.V."/>
            <person name="Dunfield P.F."/>
            <person name="Feng L."/>
            <person name="Wang L."/>
            <person name="Alam M."/>
        </authorList>
    </citation>
    <scope>NUCLEOTIDE SEQUENCE [LARGE SCALE GENOMIC DNA]</scope>
    <source>
        <strain evidence="2">Isolate V4</strain>
    </source>
</reference>
<evidence type="ECO:0000313" key="1">
    <source>
        <dbReference type="EMBL" id="ACD82537.1"/>
    </source>
</evidence>
<dbReference type="AlphaFoldDB" id="B3DZC0"/>
<dbReference type="Proteomes" id="UP000009149">
    <property type="component" value="Chromosome"/>
</dbReference>
<dbReference type="KEGG" id="min:Minf_0479"/>